<dbReference type="GO" id="GO:0015833">
    <property type="term" value="P:peptide transport"/>
    <property type="evidence" value="ECO:0007669"/>
    <property type="project" value="TreeGrafter"/>
</dbReference>
<accession>A0A9D0YWD3</accession>
<dbReference type="GO" id="GO:1904680">
    <property type="term" value="F:peptide transmembrane transporter activity"/>
    <property type="evidence" value="ECO:0007669"/>
    <property type="project" value="TreeGrafter"/>
</dbReference>
<dbReference type="Gene3D" id="3.40.190.10">
    <property type="entry name" value="Periplasmic binding protein-like II"/>
    <property type="match status" value="1"/>
</dbReference>
<dbReference type="Proteomes" id="UP000886819">
    <property type="component" value="Unassembled WGS sequence"/>
</dbReference>
<evidence type="ECO:0000256" key="2">
    <source>
        <dbReference type="ARBA" id="ARBA00005695"/>
    </source>
</evidence>
<dbReference type="EMBL" id="DVFI01000105">
    <property type="protein sequence ID" value="HIQ63446.1"/>
    <property type="molecule type" value="Genomic_DNA"/>
</dbReference>
<dbReference type="PIRSF" id="PIRSF002741">
    <property type="entry name" value="MppA"/>
    <property type="match status" value="1"/>
</dbReference>
<organism evidence="7 8">
    <name type="scientific">Candidatus Avichristensenella intestinipullorum</name>
    <dbReference type="NCBI Taxonomy" id="2840693"/>
    <lineage>
        <taxon>Bacteria</taxon>
        <taxon>Bacillati</taxon>
        <taxon>Bacillota</taxon>
        <taxon>Clostridia</taxon>
        <taxon>Candidatus Avichristensenella</taxon>
    </lineage>
</organism>
<evidence type="ECO:0000256" key="4">
    <source>
        <dbReference type="ARBA" id="ARBA00022729"/>
    </source>
</evidence>
<evidence type="ECO:0000313" key="8">
    <source>
        <dbReference type="Proteomes" id="UP000886819"/>
    </source>
</evidence>
<comment type="caution">
    <text evidence="7">The sequence shown here is derived from an EMBL/GenBank/DDBJ whole genome shotgun (WGS) entry which is preliminary data.</text>
</comment>
<sequence length="644" mass="72622">MKRTLALVLTLLLTLSTAAIQPALASDVQSAAEEILASKEYLNVYKTSFSSSYPSFNYYSTAYATVRSIVANCIDGLVEPDIYGVYVPSIAESWETNEDKTVWTFKIREGVNWVDHEGNDTGLPVTAEDFVDGIRYIADPQNGAYSLRVVRDLVVGLYDYYWALDDIDNPDVETDLVREEVVASFDETVGVKALDEYTVQYTLTSSAPYFLSLIESSMLLLPVEYDYAMELGEDFAVDNEHMLYCGAYYISHFERDKAITLTKNPLYWDLENVTVDTVEYQMIPEGTTSLEMFRRGELDYTSVEAEEYLSMAGTEWEDNLIPSERSLSTNYLWLDFQGENPEFNTFIQNENFRKALQYSLNREAIATLRDPVNPTRILRNTINAEDAIYDSNGVDYTDYEPLKTVKETDYNNPELARQYMEAAVAELCEEDGTIRGIEAGTVDYLPVGTFEVDGKLPVTIIYVGTDDESEIIMAQLMKAMVEEAIGTDLVDFQIAAFSGWTYGTVADPLNYDIYFDSLSTGYADPSGLLTRMTTDGVENVGRYTVPEFDALVEKALSAATFEERLQYFAEAEAYLCEGAYLIPFISSLRGYYMTNSMPFTSPLTLYGNSKYKGTLVMEEALTYEEYLTLEAAYDIARAEALQEQ</sequence>
<dbReference type="PANTHER" id="PTHR30290:SF10">
    <property type="entry name" value="PERIPLASMIC OLIGOPEPTIDE-BINDING PROTEIN-RELATED"/>
    <property type="match status" value="1"/>
</dbReference>
<reference evidence="7" key="2">
    <citation type="journal article" date="2021" name="PeerJ">
        <title>Extensive microbial diversity within the chicken gut microbiome revealed by metagenomics and culture.</title>
        <authorList>
            <person name="Gilroy R."/>
            <person name="Ravi A."/>
            <person name="Getino M."/>
            <person name="Pursley I."/>
            <person name="Horton D.L."/>
            <person name="Alikhan N.F."/>
            <person name="Baker D."/>
            <person name="Gharbi K."/>
            <person name="Hall N."/>
            <person name="Watson M."/>
            <person name="Adriaenssens E.M."/>
            <person name="Foster-Nyarko E."/>
            <person name="Jarju S."/>
            <person name="Secka A."/>
            <person name="Antonio M."/>
            <person name="Oren A."/>
            <person name="Chaudhuri R.R."/>
            <person name="La Ragione R."/>
            <person name="Hildebrand F."/>
            <person name="Pallen M.J."/>
        </authorList>
    </citation>
    <scope>NUCLEOTIDE SEQUENCE</scope>
    <source>
        <strain evidence="7">ChiHile30-977</strain>
    </source>
</reference>
<gene>
    <name evidence="7" type="ORF">IAA66_07650</name>
</gene>
<dbReference type="SUPFAM" id="SSF53850">
    <property type="entry name" value="Periplasmic binding protein-like II"/>
    <property type="match status" value="1"/>
</dbReference>
<evidence type="ECO:0000259" key="6">
    <source>
        <dbReference type="Pfam" id="PF00496"/>
    </source>
</evidence>
<comment type="similarity">
    <text evidence="2">Belongs to the bacterial solute-binding protein 5 family.</text>
</comment>
<dbReference type="GO" id="GO:0042597">
    <property type="term" value="C:periplasmic space"/>
    <property type="evidence" value="ECO:0007669"/>
    <property type="project" value="UniProtKB-ARBA"/>
</dbReference>
<reference evidence="7" key="1">
    <citation type="submission" date="2020-10" db="EMBL/GenBank/DDBJ databases">
        <authorList>
            <person name="Gilroy R."/>
        </authorList>
    </citation>
    <scope>NUCLEOTIDE SEQUENCE</scope>
    <source>
        <strain evidence="7">ChiHile30-977</strain>
    </source>
</reference>
<evidence type="ECO:0000256" key="5">
    <source>
        <dbReference type="SAM" id="SignalP"/>
    </source>
</evidence>
<evidence type="ECO:0000256" key="1">
    <source>
        <dbReference type="ARBA" id="ARBA00004193"/>
    </source>
</evidence>
<keyword evidence="3" id="KW-0813">Transport</keyword>
<dbReference type="PANTHER" id="PTHR30290">
    <property type="entry name" value="PERIPLASMIC BINDING COMPONENT OF ABC TRANSPORTER"/>
    <property type="match status" value="1"/>
</dbReference>
<evidence type="ECO:0000256" key="3">
    <source>
        <dbReference type="ARBA" id="ARBA00022448"/>
    </source>
</evidence>
<keyword evidence="4 5" id="KW-0732">Signal</keyword>
<protein>
    <submittedName>
        <fullName evidence="7">Peptide ABC transporter substrate-binding protein</fullName>
    </submittedName>
</protein>
<dbReference type="InterPro" id="IPR039424">
    <property type="entry name" value="SBP_5"/>
</dbReference>
<dbReference type="PROSITE" id="PS01040">
    <property type="entry name" value="SBP_BACTERIAL_5"/>
    <property type="match status" value="1"/>
</dbReference>
<feature type="domain" description="Solute-binding protein family 5" evidence="6">
    <location>
        <begin position="86"/>
        <end position="535"/>
    </location>
</feature>
<dbReference type="GO" id="GO:0043190">
    <property type="term" value="C:ATP-binding cassette (ABC) transporter complex"/>
    <property type="evidence" value="ECO:0007669"/>
    <property type="project" value="InterPro"/>
</dbReference>
<dbReference type="AlphaFoldDB" id="A0A9D0YWD3"/>
<dbReference type="InterPro" id="IPR000914">
    <property type="entry name" value="SBP_5_dom"/>
</dbReference>
<dbReference type="Pfam" id="PF00496">
    <property type="entry name" value="SBP_bac_5"/>
    <property type="match status" value="1"/>
</dbReference>
<feature type="chain" id="PRO_5038669120" evidence="5">
    <location>
        <begin position="26"/>
        <end position="644"/>
    </location>
</feature>
<dbReference type="InterPro" id="IPR030678">
    <property type="entry name" value="Peptide/Ni-bd"/>
</dbReference>
<evidence type="ECO:0000313" key="7">
    <source>
        <dbReference type="EMBL" id="HIQ63446.1"/>
    </source>
</evidence>
<dbReference type="CDD" id="cd08504">
    <property type="entry name" value="PBP2_OppA"/>
    <property type="match status" value="1"/>
</dbReference>
<proteinExistence type="inferred from homology"/>
<comment type="subcellular location">
    <subcellularLocation>
        <location evidence="1">Cell membrane</location>
        <topology evidence="1">Lipid-anchor</topology>
    </subcellularLocation>
</comment>
<name>A0A9D0YWD3_9FIRM</name>
<dbReference type="Gene3D" id="3.10.105.10">
    <property type="entry name" value="Dipeptide-binding Protein, Domain 3"/>
    <property type="match status" value="1"/>
</dbReference>
<dbReference type="InterPro" id="IPR023765">
    <property type="entry name" value="SBP_5_CS"/>
</dbReference>
<feature type="signal peptide" evidence="5">
    <location>
        <begin position="1"/>
        <end position="25"/>
    </location>
</feature>